<sequence length="52" mass="6153">MVSVKVSCRNIFFMQGFISVLGIKPYEEINGKHLKIYYITAILSQIFLYFCW</sequence>
<dbReference type="EMBL" id="AGXV01000046">
    <property type="protein sequence ID" value="EIY57803.1"/>
    <property type="molecule type" value="Genomic_DNA"/>
</dbReference>
<dbReference type="PATRIC" id="fig|997887.3.peg.4036"/>
<evidence type="ECO:0000313" key="2">
    <source>
        <dbReference type="Proteomes" id="UP000005150"/>
    </source>
</evidence>
<accession>I9SPK9</accession>
<protein>
    <submittedName>
        <fullName evidence="1">Uncharacterized protein</fullName>
    </submittedName>
</protein>
<gene>
    <name evidence="1" type="ORF">HMPREF1071_03875</name>
</gene>
<evidence type="ECO:0000313" key="1">
    <source>
        <dbReference type="EMBL" id="EIY57803.1"/>
    </source>
</evidence>
<dbReference type="AlphaFoldDB" id="I9SPK9"/>
<name>I9SPK9_9BACE</name>
<organism evidence="1 2">
    <name type="scientific">Bacteroides salyersiae CL02T12C01</name>
    <dbReference type="NCBI Taxonomy" id="997887"/>
    <lineage>
        <taxon>Bacteria</taxon>
        <taxon>Pseudomonadati</taxon>
        <taxon>Bacteroidota</taxon>
        <taxon>Bacteroidia</taxon>
        <taxon>Bacteroidales</taxon>
        <taxon>Bacteroidaceae</taxon>
        <taxon>Bacteroides</taxon>
    </lineage>
</organism>
<proteinExistence type="predicted"/>
<dbReference type="Proteomes" id="UP000005150">
    <property type="component" value="Unassembled WGS sequence"/>
</dbReference>
<keyword evidence="2" id="KW-1185">Reference proteome</keyword>
<dbReference type="HOGENOM" id="CLU_3076921_0_0_10"/>
<comment type="caution">
    <text evidence="1">The sequence shown here is derived from an EMBL/GenBank/DDBJ whole genome shotgun (WGS) entry which is preliminary data.</text>
</comment>
<reference evidence="1 2" key="1">
    <citation type="submission" date="2012-02" db="EMBL/GenBank/DDBJ databases">
        <title>The Genome Sequence of Bacteroides salyersiae CL02T12C01.</title>
        <authorList>
            <consortium name="The Broad Institute Genome Sequencing Platform"/>
            <person name="Earl A."/>
            <person name="Ward D."/>
            <person name="Feldgarden M."/>
            <person name="Gevers D."/>
            <person name="Zitomersky N.L."/>
            <person name="Coyne M.J."/>
            <person name="Comstock L.E."/>
            <person name="Young S.K."/>
            <person name="Zeng Q."/>
            <person name="Gargeya S."/>
            <person name="Fitzgerald M."/>
            <person name="Haas B."/>
            <person name="Abouelleil A."/>
            <person name="Alvarado L."/>
            <person name="Arachchi H.M."/>
            <person name="Berlin A."/>
            <person name="Chapman S.B."/>
            <person name="Gearin G."/>
            <person name="Goldberg J."/>
            <person name="Griggs A."/>
            <person name="Gujja S."/>
            <person name="Hansen M."/>
            <person name="Heiman D."/>
            <person name="Howarth C."/>
            <person name="Larimer J."/>
            <person name="Lui A."/>
            <person name="MacDonald P.J.P."/>
            <person name="McCowen C."/>
            <person name="Montmayeur A."/>
            <person name="Murphy C."/>
            <person name="Neiman D."/>
            <person name="Pearson M."/>
            <person name="Priest M."/>
            <person name="Roberts A."/>
            <person name="Saif S."/>
            <person name="Shea T."/>
            <person name="Sisk P."/>
            <person name="Stolte C."/>
            <person name="Sykes S."/>
            <person name="Wortman J."/>
            <person name="Nusbaum C."/>
            <person name="Birren B."/>
        </authorList>
    </citation>
    <scope>NUCLEOTIDE SEQUENCE [LARGE SCALE GENOMIC DNA]</scope>
    <source>
        <strain evidence="1 2">CL02T12C01</strain>
    </source>
</reference>